<keyword evidence="2" id="KW-1133">Transmembrane helix</keyword>
<keyword evidence="2" id="KW-0472">Membrane</keyword>
<accession>A0A086ZT35</accession>
<evidence type="ECO:0000256" key="2">
    <source>
        <dbReference type="SAM" id="Phobius"/>
    </source>
</evidence>
<dbReference type="EMBL" id="JGYN01000021">
    <property type="protein sequence ID" value="KFI49685.1"/>
    <property type="molecule type" value="Genomic_DNA"/>
</dbReference>
<gene>
    <name evidence="3" type="ORF">BBIA_1219</name>
</gene>
<keyword evidence="4" id="KW-1185">Reference proteome</keyword>
<feature type="compositionally biased region" description="Acidic residues" evidence="1">
    <location>
        <begin position="343"/>
        <end position="353"/>
    </location>
</feature>
<proteinExistence type="predicted"/>
<evidence type="ECO:0000313" key="3">
    <source>
        <dbReference type="EMBL" id="KFI49685.1"/>
    </source>
</evidence>
<feature type="transmembrane region" description="Helical" evidence="2">
    <location>
        <begin position="38"/>
        <end position="58"/>
    </location>
</feature>
<dbReference type="AlphaFoldDB" id="A0A086ZT35"/>
<dbReference type="Proteomes" id="UP000029108">
    <property type="component" value="Unassembled WGS sequence"/>
</dbReference>
<evidence type="ECO:0000256" key="1">
    <source>
        <dbReference type="SAM" id="MobiDB-lite"/>
    </source>
</evidence>
<feature type="region of interest" description="Disordered" evidence="1">
    <location>
        <begin position="343"/>
        <end position="369"/>
    </location>
</feature>
<keyword evidence="2" id="KW-0812">Transmembrane</keyword>
<protein>
    <submittedName>
        <fullName evidence="3">Uncharacterized protein</fullName>
    </submittedName>
</protein>
<organism evidence="3 4">
    <name type="scientific">Bifidobacterium biavatii DSM 23969</name>
    <dbReference type="NCBI Taxonomy" id="1437608"/>
    <lineage>
        <taxon>Bacteria</taxon>
        <taxon>Bacillati</taxon>
        <taxon>Actinomycetota</taxon>
        <taxon>Actinomycetes</taxon>
        <taxon>Bifidobacteriales</taxon>
        <taxon>Bifidobacteriaceae</taxon>
        <taxon>Bifidobacterium</taxon>
    </lineage>
</organism>
<comment type="caution">
    <text evidence="3">The sequence shown here is derived from an EMBL/GenBank/DDBJ whole genome shotgun (WGS) entry which is preliminary data.</text>
</comment>
<sequence length="369" mass="38437">MAHMAKHGAGKTHIDADDHITTDAIAAADETPAWKPSVWTFLVPAVLAAAALGGGYLLGGVQAISRDVCLSDAIYDINGKSPSPVDLPTYHGPRLTRQTAGAYYAKAVDASRNDIQHALPTLAGNDLAAIHEQATIVAKAMNRTADMLTARTWDDLGYDVTDALDDIVRQYGDLAQDAQYAAASVDVEDANDLMRNLITFGNHADAGLRDNLGLPAGTPFTPPFDIVAVADRGIYDAAANDDDRSINDGKHIVDVTVRSNAVGVVRSVSLSVAVTSAKGRTVGTADGGMDGLALAAGQSVVVPVTIDPELATSGSTLSLRTLWMRNGSSSAIISLDDADQTDQADMADGDAADGDSLSRPGALADFRLR</sequence>
<reference evidence="3 4" key="1">
    <citation type="submission" date="2014-03" db="EMBL/GenBank/DDBJ databases">
        <title>Genomics of Bifidobacteria.</title>
        <authorList>
            <person name="Ventura M."/>
            <person name="Milani C."/>
            <person name="Lugli G.A."/>
        </authorList>
    </citation>
    <scope>NUCLEOTIDE SEQUENCE [LARGE SCALE GENOMIC DNA]</scope>
    <source>
        <strain evidence="3 4">DSM 23969</strain>
    </source>
</reference>
<evidence type="ECO:0000313" key="4">
    <source>
        <dbReference type="Proteomes" id="UP000029108"/>
    </source>
</evidence>
<dbReference type="eggNOG" id="ENOG5030V61">
    <property type="taxonomic scope" value="Bacteria"/>
</dbReference>
<name>A0A086ZT35_9BIFI</name>